<dbReference type="InterPro" id="IPR007949">
    <property type="entry name" value="SDA1_MD"/>
</dbReference>
<keyword evidence="4 6" id="KW-0653">Protein transport</keyword>
<evidence type="ECO:0000256" key="6">
    <source>
        <dbReference type="RuleBase" id="RU365057"/>
    </source>
</evidence>
<dbReference type="Pfam" id="PF05285">
    <property type="entry name" value="SDA1_dom"/>
    <property type="match status" value="1"/>
</dbReference>
<feature type="region of interest" description="Disordered" evidence="7">
    <location>
        <begin position="662"/>
        <end position="715"/>
    </location>
</feature>
<keyword evidence="3 6" id="KW-0690">Ribosome biogenesis</keyword>
<dbReference type="InterPro" id="IPR027312">
    <property type="entry name" value="Sda1"/>
</dbReference>
<dbReference type="GO" id="GO:0005730">
    <property type="term" value="C:nucleolus"/>
    <property type="evidence" value="ECO:0007669"/>
    <property type="project" value="UniProtKB-SubCell"/>
</dbReference>
<accession>A0A7S1XCX0</accession>
<dbReference type="GO" id="GO:0000055">
    <property type="term" value="P:ribosomal large subunit export from nucleus"/>
    <property type="evidence" value="ECO:0007669"/>
    <property type="project" value="UniProtKB-UniRule"/>
</dbReference>
<proteinExistence type="inferred from homology"/>
<evidence type="ECO:0000256" key="5">
    <source>
        <dbReference type="ARBA" id="ARBA00023242"/>
    </source>
</evidence>
<evidence type="ECO:0000313" key="10">
    <source>
        <dbReference type="EMBL" id="CAD9229873.1"/>
    </source>
</evidence>
<organism evidence="10">
    <name type="scientific">Compsopogon caeruleus</name>
    <dbReference type="NCBI Taxonomy" id="31354"/>
    <lineage>
        <taxon>Eukaryota</taxon>
        <taxon>Rhodophyta</taxon>
        <taxon>Compsopogonophyceae</taxon>
        <taxon>Compsopogonales</taxon>
        <taxon>Compsopogonaceae</taxon>
        <taxon>Compsopogon</taxon>
    </lineage>
</organism>
<feature type="compositionally biased region" description="Basic and acidic residues" evidence="7">
    <location>
        <begin position="662"/>
        <end position="671"/>
    </location>
</feature>
<dbReference type="EMBL" id="HBGH01004061">
    <property type="protein sequence ID" value="CAD9229873.1"/>
    <property type="molecule type" value="Transcribed_RNA"/>
</dbReference>
<sequence length="715" mass="80913">MRGDGKLEMLQSRCRKDPRSYQKEYEEQVRHLEALLEAAALSPGEVSHVLEDVVGFVSSLAALYSSVGDPAGKIMETLGRVGEVMNPSTRRALVRGLGILRARGRADGFDTAVLYFRLLRCHDKALREQLRGLLISDLKSVSKKTKESPLHRKLQGFLFGVLRDPDEILVKRSLLVVTELFRRKIWNDARTANVIASACFHDSVAVVIIAVRFIIDSATGRGSHDSDESSDSDEDQLNCGGQADVRAKEMWNAYNRTARKNSRKKKRVEKAVARLRRKDKDTTRDAFHDPQSAIFLINDPQDMAERLFHDLLHRRRNEKFDIRLSILNLLTRLIGAHQLIVLNLYPFLQRYMQPHQQDVTLILAFLAQSCHPLVPPDALYPLVRTLADNFVSDRCSPESIAAGLNSIRAICSRVPLAIEDPESQDPEGAAALLQDLIEFKLSRDKGVSIAARSLMQLYRDVNPGLLKKKDRGKDAIREKRDRGGFAIKYGQGAPVSHVPGLELLDVEEDLIDAADEDELPESEESGDEESEEQLSGEEGQEGDNNGQQSDYSQPSEDNGSDLEDSSDSQIAIDLESAENDEAGDPNVSVMIDRTRILDDDDFRRIRQRQGELDLSRAMGKPIDTSRAVDREEIESYVKKKRRTLEERLESIRAGQAERVKYGSKLGRREKTGGTSNREKLRKKEHVMVIHKTKRKRQGESMRERQKRKNKQKRRR</sequence>
<evidence type="ECO:0000256" key="1">
    <source>
        <dbReference type="ARBA" id="ARBA00005783"/>
    </source>
</evidence>
<evidence type="ECO:0000256" key="3">
    <source>
        <dbReference type="ARBA" id="ARBA00022517"/>
    </source>
</evidence>
<feature type="region of interest" description="Disordered" evidence="7">
    <location>
        <begin position="517"/>
        <end position="588"/>
    </location>
</feature>
<feature type="domain" description="SDA1 N-terminal" evidence="9">
    <location>
        <begin position="56"/>
        <end position="442"/>
    </location>
</feature>
<name>A0A7S1XCX0_9RHOD</name>
<keyword evidence="5 6" id="KW-0539">Nucleus</keyword>
<dbReference type="AlphaFoldDB" id="A0A7S1XCX0"/>
<evidence type="ECO:0000259" key="9">
    <source>
        <dbReference type="Pfam" id="PF08158"/>
    </source>
</evidence>
<comment type="similarity">
    <text evidence="1 6">Belongs to the SDA1 family.</text>
</comment>
<dbReference type="PANTHER" id="PTHR12730:SF0">
    <property type="entry name" value="PROTEIN SDA1 HOMOLOG"/>
    <property type="match status" value="1"/>
</dbReference>
<gene>
    <name evidence="10" type="ORF">CCAE0312_LOCUS2247</name>
</gene>
<reference evidence="10" key="1">
    <citation type="submission" date="2021-01" db="EMBL/GenBank/DDBJ databases">
        <authorList>
            <person name="Corre E."/>
            <person name="Pelletier E."/>
            <person name="Niang G."/>
            <person name="Scheremetjew M."/>
            <person name="Finn R."/>
            <person name="Kale V."/>
            <person name="Holt S."/>
            <person name="Cochrane G."/>
            <person name="Meng A."/>
            <person name="Brown T."/>
            <person name="Cohen L."/>
        </authorList>
    </citation>
    <scope>NUCLEOTIDE SEQUENCE</scope>
    <source>
        <strain evidence="10">SAG 36.94</strain>
    </source>
</reference>
<keyword evidence="2 6" id="KW-0813">Transport</keyword>
<protein>
    <recommendedName>
        <fullName evidence="6">Protein SDA1</fullName>
    </recommendedName>
</protein>
<evidence type="ECO:0000256" key="2">
    <source>
        <dbReference type="ARBA" id="ARBA00022448"/>
    </source>
</evidence>
<dbReference type="PANTHER" id="PTHR12730">
    <property type="entry name" value="HSDA/SDA1-RELATED"/>
    <property type="match status" value="1"/>
</dbReference>
<feature type="region of interest" description="Disordered" evidence="7">
    <location>
        <begin position="256"/>
        <end position="283"/>
    </location>
</feature>
<feature type="region of interest" description="Disordered" evidence="7">
    <location>
        <begin position="220"/>
        <end position="239"/>
    </location>
</feature>
<evidence type="ECO:0000256" key="7">
    <source>
        <dbReference type="SAM" id="MobiDB-lite"/>
    </source>
</evidence>
<dbReference type="Pfam" id="PF08158">
    <property type="entry name" value="SDA1_HEAT"/>
    <property type="match status" value="1"/>
</dbReference>
<feature type="compositionally biased region" description="Basic residues" evidence="7">
    <location>
        <begin position="704"/>
        <end position="715"/>
    </location>
</feature>
<dbReference type="GO" id="GO:0042273">
    <property type="term" value="P:ribosomal large subunit biogenesis"/>
    <property type="evidence" value="ECO:0007669"/>
    <property type="project" value="UniProtKB-UniRule"/>
</dbReference>
<evidence type="ECO:0000259" key="8">
    <source>
        <dbReference type="Pfam" id="PF05285"/>
    </source>
</evidence>
<feature type="compositionally biased region" description="Acidic residues" evidence="7">
    <location>
        <begin position="517"/>
        <end position="541"/>
    </location>
</feature>
<evidence type="ECO:0000256" key="4">
    <source>
        <dbReference type="ARBA" id="ARBA00022927"/>
    </source>
</evidence>
<dbReference type="GO" id="GO:0015031">
    <property type="term" value="P:protein transport"/>
    <property type="evidence" value="ECO:0007669"/>
    <property type="project" value="UniProtKB-KW"/>
</dbReference>
<dbReference type="InterPro" id="IPR012977">
    <property type="entry name" value="SDA1_N"/>
</dbReference>
<comment type="function">
    <text evidence="6">Required for 60S pre-ribosomal subunits export to the cytoplasm.</text>
</comment>
<dbReference type="InterPro" id="IPR016024">
    <property type="entry name" value="ARM-type_fold"/>
</dbReference>
<feature type="domain" description="SDA1 middle" evidence="8">
    <location>
        <begin position="515"/>
        <end position="654"/>
    </location>
</feature>
<feature type="compositionally biased region" description="Basic residues" evidence="7">
    <location>
        <begin position="257"/>
        <end position="277"/>
    </location>
</feature>
<dbReference type="SUPFAM" id="SSF48371">
    <property type="entry name" value="ARM repeat"/>
    <property type="match status" value="1"/>
</dbReference>
<feature type="compositionally biased region" description="Basic residues" evidence="7">
    <location>
        <begin position="679"/>
        <end position="696"/>
    </location>
</feature>
<comment type="subcellular location">
    <subcellularLocation>
        <location evidence="6">Nucleus</location>
        <location evidence="6">Nucleolus</location>
    </subcellularLocation>
</comment>